<comment type="caution">
    <text evidence="1">The sequence shown here is derived from an EMBL/GenBank/DDBJ whole genome shotgun (WGS) entry which is preliminary data.</text>
</comment>
<keyword evidence="2" id="KW-1185">Reference proteome</keyword>
<dbReference type="EMBL" id="JARKIB010000360">
    <property type="protein sequence ID" value="KAJ7712672.1"/>
    <property type="molecule type" value="Genomic_DNA"/>
</dbReference>
<accession>A0AAD7MEF3</accession>
<evidence type="ECO:0000313" key="2">
    <source>
        <dbReference type="Proteomes" id="UP001215598"/>
    </source>
</evidence>
<reference evidence="1" key="1">
    <citation type="submission" date="2023-03" db="EMBL/GenBank/DDBJ databases">
        <title>Massive genome expansion in bonnet fungi (Mycena s.s.) driven by repeated elements and novel gene families across ecological guilds.</title>
        <authorList>
            <consortium name="Lawrence Berkeley National Laboratory"/>
            <person name="Harder C.B."/>
            <person name="Miyauchi S."/>
            <person name="Viragh M."/>
            <person name="Kuo A."/>
            <person name="Thoen E."/>
            <person name="Andreopoulos B."/>
            <person name="Lu D."/>
            <person name="Skrede I."/>
            <person name="Drula E."/>
            <person name="Henrissat B."/>
            <person name="Morin E."/>
            <person name="Kohler A."/>
            <person name="Barry K."/>
            <person name="LaButti K."/>
            <person name="Morin E."/>
            <person name="Salamov A."/>
            <person name="Lipzen A."/>
            <person name="Mereny Z."/>
            <person name="Hegedus B."/>
            <person name="Baldrian P."/>
            <person name="Stursova M."/>
            <person name="Weitz H."/>
            <person name="Taylor A."/>
            <person name="Grigoriev I.V."/>
            <person name="Nagy L.G."/>
            <person name="Martin F."/>
            <person name="Kauserud H."/>
        </authorList>
    </citation>
    <scope>NUCLEOTIDE SEQUENCE</scope>
    <source>
        <strain evidence="1">CBHHK182m</strain>
    </source>
</reference>
<organism evidence="1 2">
    <name type="scientific">Mycena metata</name>
    <dbReference type="NCBI Taxonomy" id="1033252"/>
    <lineage>
        <taxon>Eukaryota</taxon>
        <taxon>Fungi</taxon>
        <taxon>Dikarya</taxon>
        <taxon>Basidiomycota</taxon>
        <taxon>Agaricomycotina</taxon>
        <taxon>Agaricomycetes</taxon>
        <taxon>Agaricomycetidae</taxon>
        <taxon>Agaricales</taxon>
        <taxon>Marasmiineae</taxon>
        <taxon>Mycenaceae</taxon>
        <taxon>Mycena</taxon>
    </lineage>
</organism>
<gene>
    <name evidence="1" type="ORF">B0H16DRAFT_1743911</name>
</gene>
<protein>
    <submittedName>
        <fullName evidence="1">Uncharacterized protein</fullName>
    </submittedName>
</protein>
<dbReference type="Proteomes" id="UP001215598">
    <property type="component" value="Unassembled WGS sequence"/>
</dbReference>
<dbReference type="AlphaFoldDB" id="A0AAD7MEF3"/>
<sequence length="728" mass="83401">MATMQTLKAESSRHLLLIVLLAGTDTTTFRILRWMTLLQLMDDETPPIRTDRRVFEKMVPDFIRRLCKSNNISHKQAVVQQKLAGQVNPVLDERKAKKMFLKLALQLNTNWNNTIQARNSSLDPDSQEQRQEEVVRRQRIADVAAEDGTEPSRGGQDWRRLSGLFLSTNNYQSVPLSRTDDPEQRVLHLLCKLSRPKARVAYEELEKVAQRLYQSNNFRASCFQSNSTIPILFKYLTAECEDTYNALGIKHLQWIHSSNGHNYDTGHYIQTLVGRMLREHNARPQYQVSWIGHSKKLSNVRPKERLAIDRVQQHRCLLQEVANAELNIVKMKSEVYRKNINIELTSLDGGTGDQRSLDFIHNFRQIVLTPIRDILDTCAKGIGSAVDDAVVNRWSVDESIGKMQAQSQEKGYNADEGIGQRMNSQVNELDEFYNLEKPNSESKTLRHQAVERIFTDLATMKGAVGRMMADFAQNTNELTRRAANIKAHILHPSDEPQANTEQPRGYGRLALFYAYSRLTIIHGIAVKVIPSEQLERIFTVFSCLIALLSWHPMVFVLKDTMDKVLEDHYSTNTEINALLNAMRGFMTSAVMCIILLSKSYYAPSTSTKIRGWMSKSLDPEPELAEWDAGDSVKKQRTDAHGQCQNPRCEKTNRAMDLPDNEVNRIFLDDTALPGCCKIQRDLGRMLQRSWSDFVSTNAVEQCWDLWLDSMILMLQILYDPIYDPYDPD</sequence>
<name>A0AAD7MEF3_9AGAR</name>
<proteinExistence type="predicted"/>
<evidence type="ECO:0000313" key="1">
    <source>
        <dbReference type="EMBL" id="KAJ7712672.1"/>
    </source>
</evidence>